<sequence length="190" mass="20361">MSGEHSDGTLVVVVGPSGAGKDSVINFALDRLSGLAVHRVRRVITRAGEAGGEDHEAISPGGFEARLAQGGFAVSWSAHGLSYGIPADTLVRLRQGQILIANGSRHALDHFRAKFARIRIVNIVASPEVLAKRLVTRGRESEQEILARLQRRVPDLLDEPDVITIDNSGSIEIAGERLAALVAELRQPVL</sequence>
<keyword evidence="4 6" id="KW-0547">Nucleotide-binding</keyword>
<evidence type="ECO:0000259" key="7">
    <source>
        <dbReference type="PROSITE" id="PS50052"/>
    </source>
</evidence>
<comment type="pathway">
    <text evidence="2 6">Metabolic intermediate biosynthesis; 5-phospho-alpha-D-ribose 1-diphosphate biosynthesis; 5-phospho-alpha-D-ribose 1-diphosphate from D-ribose 5-phosphate (route II): step 3/3.</text>
</comment>
<dbReference type="EMBL" id="JAUSVF010000001">
    <property type="protein sequence ID" value="MDQ0318085.1"/>
    <property type="molecule type" value="Genomic_DNA"/>
</dbReference>
<protein>
    <recommendedName>
        <fullName evidence="6">Ribose 1,5-bisphosphate phosphokinase PhnN</fullName>
        <ecNumber evidence="6">2.7.4.23</ecNumber>
    </recommendedName>
    <alternativeName>
        <fullName evidence="6">Ribose 1,5-bisphosphokinase</fullName>
    </alternativeName>
</protein>
<dbReference type="SUPFAM" id="SSF52540">
    <property type="entry name" value="P-loop containing nucleoside triphosphate hydrolases"/>
    <property type="match status" value="1"/>
</dbReference>
<keyword evidence="9" id="KW-1185">Reference proteome</keyword>
<organism evidence="8 9">
    <name type="scientific">Pararhizobium capsulatum DSM 1112</name>
    <dbReference type="NCBI Taxonomy" id="1121113"/>
    <lineage>
        <taxon>Bacteria</taxon>
        <taxon>Pseudomonadati</taxon>
        <taxon>Pseudomonadota</taxon>
        <taxon>Alphaproteobacteria</taxon>
        <taxon>Hyphomicrobiales</taxon>
        <taxon>Rhizobiaceae</taxon>
        <taxon>Rhizobium/Agrobacterium group</taxon>
        <taxon>Pararhizobium</taxon>
    </lineage>
</organism>
<dbReference type="SMART" id="SM00072">
    <property type="entry name" value="GuKc"/>
    <property type="match status" value="1"/>
</dbReference>
<dbReference type="Pfam" id="PF00625">
    <property type="entry name" value="Guanylate_kin"/>
    <property type="match status" value="1"/>
</dbReference>
<dbReference type="HAMAP" id="MF_00836">
    <property type="entry name" value="PhnN"/>
    <property type="match status" value="1"/>
</dbReference>
<dbReference type="RefSeq" id="WP_307225841.1">
    <property type="nucleotide sequence ID" value="NZ_JAUSVF010000001.1"/>
</dbReference>
<dbReference type="PROSITE" id="PS50052">
    <property type="entry name" value="GUANYLATE_KINASE_2"/>
    <property type="match status" value="1"/>
</dbReference>
<name>A0ABU0BIK2_9HYPH</name>
<evidence type="ECO:0000313" key="9">
    <source>
        <dbReference type="Proteomes" id="UP001230207"/>
    </source>
</evidence>
<dbReference type="Proteomes" id="UP001230207">
    <property type="component" value="Unassembled WGS sequence"/>
</dbReference>
<dbReference type="InterPro" id="IPR027417">
    <property type="entry name" value="P-loop_NTPase"/>
</dbReference>
<accession>A0ABU0BIK2</accession>
<keyword evidence="5 6" id="KW-0067">ATP-binding</keyword>
<dbReference type="PANTHER" id="PTHR23117:SF8">
    <property type="entry name" value="RIBOSE 1,5-BISPHOSPHATE PHOSPHOKINASE PHNN"/>
    <property type="match status" value="1"/>
</dbReference>
<dbReference type="InterPro" id="IPR008145">
    <property type="entry name" value="GK/Ca_channel_bsu"/>
</dbReference>
<dbReference type="InterPro" id="IPR008144">
    <property type="entry name" value="Guanylate_kin-like_dom"/>
</dbReference>
<evidence type="ECO:0000256" key="2">
    <source>
        <dbReference type="ARBA" id="ARBA00005069"/>
    </source>
</evidence>
<keyword evidence="3 6" id="KW-0808">Transferase</keyword>
<dbReference type="Gene3D" id="3.40.50.300">
    <property type="entry name" value="P-loop containing nucleotide triphosphate hydrolases"/>
    <property type="match status" value="1"/>
</dbReference>
<proteinExistence type="inferred from homology"/>
<comment type="function">
    <text evidence="6">Catalyzes the phosphorylation of ribose 1,5-bisphosphate to 5-phospho-D-ribosyl alpha-1-diphosphate (PRPP).</text>
</comment>
<dbReference type="GO" id="GO:0033863">
    <property type="term" value="F:ribose 1,5-bisphosphate phosphokinase activity"/>
    <property type="evidence" value="ECO:0007669"/>
    <property type="project" value="UniProtKB-EC"/>
</dbReference>
<comment type="similarity">
    <text evidence="6">Belongs to the ribose 1,5-bisphosphokinase family.</text>
</comment>
<feature type="binding site" evidence="6">
    <location>
        <begin position="15"/>
        <end position="22"/>
    </location>
    <ligand>
        <name>ATP</name>
        <dbReference type="ChEBI" id="CHEBI:30616"/>
    </ligand>
</feature>
<gene>
    <name evidence="6" type="primary">phnN</name>
    <name evidence="8" type="ORF">QO002_000223</name>
</gene>
<reference evidence="8 9" key="1">
    <citation type="submission" date="2023-07" db="EMBL/GenBank/DDBJ databases">
        <title>Genomic Encyclopedia of Type Strains, Phase IV (KMG-IV): sequencing the most valuable type-strain genomes for metagenomic binning, comparative biology and taxonomic classification.</title>
        <authorList>
            <person name="Goeker M."/>
        </authorList>
    </citation>
    <scope>NUCLEOTIDE SEQUENCE [LARGE SCALE GENOMIC DNA]</scope>
    <source>
        <strain evidence="8 9">DSM 1112</strain>
    </source>
</reference>
<evidence type="ECO:0000256" key="5">
    <source>
        <dbReference type="ARBA" id="ARBA00022840"/>
    </source>
</evidence>
<feature type="domain" description="Guanylate kinase-like" evidence="7">
    <location>
        <begin position="8"/>
        <end position="183"/>
    </location>
</feature>
<evidence type="ECO:0000313" key="8">
    <source>
        <dbReference type="EMBL" id="MDQ0318085.1"/>
    </source>
</evidence>
<evidence type="ECO:0000256" key="3">
    <source>
        <dbReference type="ARBA" id="ARBA00022679"/>
    </source>
</evidence>
<dbReference type="EC" id="2.7.4.23" evidence="6"/>
<evidence type="ECO:0000256" key="6">
    <source>
        <dbReference type="HAMAP-Rule" id="MF_00836"/>
    </source>
</evidence>
<comment type="caution">
    <text evidence="8">The sequence shown here is derived from an EMBL/GenBank/DDBJ whole genome shotgun (WGS) entry which is preliminary data.</text>
</comment>
<evidence type="ECO:0000256" key="4">
    <source>
        <dbReference type="ARBA" id="ARBA00022741"/>
    </source>
</evidence>
<dbReference type="NCBIfam" id="TIGR02322">
    <property type="entry name" value="phosphon_PhnN"/>
    <property type="match status" value="1"/>
</dbReference>
<evidence type="ECO:0000256" key="1">
    <source>
        <dbReference type="ARBA" id="ARBA00000373"/>
    </source>
</evidence>
<dbReference type="InterPro" id="IPR012699">
    <property type="entry name" value="PhnN"/>
</dbReference>
<comment type="catalytic activity">
    <reaction evidence="1 6">
        <text>alpha-D-ribose 1,5-bisphosphate + ATP = 5-phospho-alpha-D-ribose 1-diphosphate + ADP</text>
        <dbReference type="Rhea" id="RHEA:20109"/>
        <dbReference type="ChEBI" id="CHEBI:30616"/>
        <dbReference type="ChEBI" id="CHEBI:58017"/>
        <dbReference type="ChEBI" id="CHEBI:68688"/>
        <dbReference type="ChEBI" id="CHEBI:456216"/>
        <dbReference type="EC" id="2.7.4.23"/>
    </reaction>
</comment>
<dbReference type="PANTHER" id="PTHR23117">
    <property type="entry name" value="GUANYLATE KINASE-RELATED"/>
    <property type="match status" value="1"/>
</dbReference>